<protein>
    <recommendedName>
        <fullName evidence="9">Cobalt ECF transporter T component CbiQ</fullName>
    </recommendedName>
</protein>
<evidence type="ECO:0000256" key="6">
    <source>
        <dbReference type="SAM" id="Phobius"/>
    </source>
</evidence>
<gene>
    <name evidence="7" type="ORF">CDO51_04610</name>
</gene>
<keyword evidence="3 6" id="KW-0812">Transmembrane</keyword>
<dbReference type="AlphaFoldDB" id="A0A226BZ04"/>
<feature type="transmembrane region" description="Helical" evidence="6">
    <location>
        <begin position="89"/>
        <end position="118"/>
    </location>
</feature>
<keyword evidence="2" id="KW-1003">Cell membrane</keyword>
<keyword evidence="4 6" id="KW-1133">Transmembrane helix</keyword>
<dbReference type="CDD" id="cd16914">
    <property type="entry name" value="EcfT"/>
    <property type="match status" value="1"/>
</dbReference>
<evidence type="ECO:0000256" key="4">
    <source>
        <dbReference type="ARBA" id="ARBA00022989"/>
    </source>
</evidence>
<feature type="transmembrane region" description="Helical" evidence="6">
    <location>
        <begin position="64"/>
        <end position="83"/>
    </location>
</feature>
<proteinExistence type="predicted"/>
<evidence type="ECO:0000256" key="1">
    <source>
        <dbReference type="ARBA" id="ARBA00004141"/>
    </source>
</evidence>
<feature type="transmembrane region" description="Helical" evidence="6">
    <location>
        <begin position="125"/>
        <end position="144"/>
    </location>
</feature>
<evidence type="ECO:0000256" key="2">
    <source>
        <dbReference type="ARBA" id="ARBA00022475"/>
    </source>
</evidence>
<keyword evidence="8" id="KW-1185">Reference proteome</keyword>
<dbReference type="Pfam" id="PF02361">
    <property type="entry name" value="CbiQ"/>
    <property type="match status" value="1"/>
</dbReference>
<reference evidence="7 8" key="1">
    <citation type="submission" date="2017-06" db="EMBL/GenBank/DDBJ databases">
        <title>Draft Genome Sequence of Natranaerobius trueperi halophilic, alkalithermophilic bacteria from soda lakes.</title>
        <authorList>
            <person name="Zhao B."/>
        </authorList>
    </citation>
    <scope>NUCLEOTIDE SEQUENCE [LARGE SCALE GENOMIC DNA]</scope>
    <source>
        <strain evidence="7 8">DSM 18760</strain>
    </source>
</reference>
<dbReference type="Proteomes" id="UP000214588">
    <property type="component" value="Unassembled WGS sequence"/>
</dbReference>
<comment type="caution">
    <text evidence="7">The sequence shown here is derived from an EMBL/GenBank/DDBJ whole genome shotgun (WGS) entry which is preliminary data.</text>
</comment>
<evidence type="ECO:0008006" key="9">
    <source>
        <dbReference type="Google" id="ProtNLM"/>
    </source>
</evidence>
<dbReference type="PANTHER" id="PTHR34857">
    <property type="entry name" value="SLL0384 PROTEIN"/>
    <property type="match status" value="1"/>
</dbReference>
<evidence type="ECO:0000256" key="5">
    <source>
        <dbReference type="ARBA" id="ARBA00023136"/>
    </source>
</evidence>
<name>A0A226BZ04_9FIRM</name>
<dbReference type="PANTHER" id="PTHR34857:SF2">
    <property type="entry name" value="SLL0384 PROTEIN"/>
    <property type="match status" value="1"/>
</dbReference>
<feature type="transmembrane region" description="Helical" evidence="6">
    <location>
        <begin position="208"/>
        <end position="228"/>
    </location>
</feature>
<dbReference type="OrthoDB" id="1952270at2"/>
<keyword evidence="5 6" id="KW-0472">Membrane</keyword>
<organism evidence="7 8">
    <name type="scientific">Natranaerobius trueperi</name>
    <dbReference type="NCBI Taxonomy" id="759412"/>
    <lineage>
        <taxon>Bacteria</taxon>
        <taxon>Bacillati</taxon>
        <taxon>Bacillota</taxon>
        <taxon>Clostridia</taxon>
        <taxon>Natranaerobiales</taxon>
        <taxon>Natranaerobiaceae</taxon>
        <taxon>Natranaerobius</taxon>
    </lineage>
</organism>
<feature type="transmembrane region" description="Helical" evidence="6">
    <location>
        <begin position="30"/>
        <end position="57"/>
    </location>
</feature>
<evidence type="ECO:0000313" key="7">
    <source>
        <dbReference type="EMBL" id="OWZ84155.1"/>
    </source>
</evidence>
<dbReference type="EMBL" id="NIQC01000007">
    <property type="protein sequence ID" value="OWZ84155.1"/>
    <property type="molecule type" value="Genomic_DNA"/>
</dbReference>
<evidence type="ECO:0000256" key="3">
    <source>
        <dbReference type="ARBA" id="ARBA00022692"/>
    </source>
</evidence>
<dbReference type="RefSeq" id="WP_089023133.1">
    <property type="nucleotide sequence ID" value="NZ_NIQC01000007.1"/>
</dbReference>
<comment type="subcellular location">
    <subcellularLocation>
        <location evidence="1">Membrane</location>
        <topology evidence="1">Multi-pass membrane protein</topology>
    </subcellularLocation>
</comment>
<evidence type="ECO:0000313" key="8">
    <source>
        <dbReference type="Proteomes" id="UP000214588"/>
    </source>
</evidence>
<accession>A0A226BZ04</accession>
<sequence>MKLNYFDYLANTESFLHKRSTWVKFLVTHLYFAAIFYSESLSSLLLITIIILINLLLTRISLKYLVLLTLYPIIFASFYLLVFSHELGWVVIIRAIASVFNVLLLFSTAPITEIIALLKPVVPQLLIDIIFLTYRVFFIMLYRFHLVFKSMRVRGGYNPKKLVTNLKHVGSAIGLSIIQSVDLSERLYAIMAIRGYRSGFMGSTTKGFYSYNLYSIITAVITLFLAVML</sequence>
<dbReference type="InterPro" id="IPR051611">
    <property type="entry name" value="ECF_transporter_component"/>
</dbReference>
<dbReference type="GO" id="GO:0005886">
    <property type="term" value="C:plasma membrane"/>
    <property type="evidence" value="ECO:0007669"/>
    <property type="project" value="UniProtKB-ARBA"/>
</dbReference>
<dbReference type="InterPro" id="IPR003339">
    <property type="entry name" value="ABC/ECF_trnsptr_transmembrane"/>
</dbReference>